<dbReference type="GO" id="GO:0005829">
    <property type="term" value="C:cytosol"/>
    <property type="evidence" value="ECO:0007669"/>
    <property type="project" value="TreeGrafter"/>
</dbReference>
<comment type="similarity">
    <text evidence="2">Belongs to the metallo-dependent hydrolases superfamily. Adenosine and AMP deaminases family.</text>
</comment>
<dbReference type="Gene3D" id="3.20.20.140">
    <property type="entry name" value="Metal-dependent hydrolases"/>
    <property type="match status" value="1"/>
</dbReference>
<dbReference type="Pfam" id="PF00962">
    <property type="entry name" value="A_deaminase"/>
    <property type="match status" value="1"/>
</dbReference>
<protein>
    <recommendedName>
        <fullName evidence="3">adenosine deaminase</fullName>
        <ecNumber evidence="3">3.5.4.4</ecNumber>
    </recommendedName>
</protein>
<dbReference type="Proteomes" id="UP000236454">
    <property type="component" value="Unassembled WGS sequence"/>
</dbReference>
<keyword evidence="6" id="KW-0862">Zinc</keyword>
<evidence type="ECO:0000313" key="9">
    <source>
        <dbReference type="Proteomes" id="UP000236454"/>
    </source>
</evidence>
<dbReference type="GO" id="GO:0046872">
    <property type="term" value="F:metal ion binding"/>
    <property type="evidence" value="ECO:0007669"/>
    <property type="project" value="UniProtKB-KW"/>
</dbReference>
<evidence type="ECO:0000256" key="2">
    <source>
        <dbReference type="ARBA" id="ARBA00006676"/>
    </source>
</evidence>
<evidence type="ECO:0000259" key="7">
    <source>
        <dbReference type="Pfam" id="PF00962"/>
    </source>
</evidence>
<evidence type="ECO:0000256" key="3">
    <source>
        <dbReference type="ARBA" id="ARBA00012784"/>
    </source>
</evidence>
<keyword evidence="9" id="KW-1185">Reference proteome</keyword>
<gene>
    <name evidence="8" type="ORF">SAMN05216474_0439</name>
</gene>
<evidence type="ECO:0000256" key="6">
    <source>
        <dbReference type="ARBA" id="ARBA00022833"/>
    </source>
</evidence>
<dbReference type="GO" id="GO:0004000">
    <property type="term" value="F:adenosine deaminase activity"/>
    <property type="evidence" value="ECO:0007669"/>
    <property type="project" value="TreeGrafter"/>
</dbReference>
<dbReference type="GO" id="GO:0006154">
    <property type="term" value="P:adenosine catabolic process"/>
    <property type="evidence" value="ECO:0007669"/>
    <property type="project" value="TreeGrafter"/>
</dbReference>
<dbReference type="PANTHER" id="PTHR11409">
    <property type="entry name" value="ADENOSINE DEAMINASE"/>
    <property type="match status" value="1"/>
</dbReference>
<keyword evidence="5" id="KW-0378">Hydrolase</keyword>
<dbReference type="PANTHER" id="PTHR11409:SF43">
    <property type="entry name" value="ADENOSINE DEAMINASE"/>
    <property type="match status" value="1"/>
</dbReference>
<sequence length="475" mass="53981">MVLTLISAYGLHAQNIDVKSKNFKATSNYYNSIVEGDAQISLLNLFFSNMPKGADLHHHYTGSIYAETFLDWVETKNWSIDQTTLKIEKSPASSGTDLISVAELRANDALYRELLTLWSDKDYDNHYHQQVAPDQNFFNTFGYFGTVSDEYMLDGLTLLKERAKKENIQYLETMLSSVGVSSKNYPNADTMVAHLRAAKTQAQVDAILTQIDTYYQSDESYTGRITNFVAEVDSLHQKVEDEDFTLRYQSYTARVMNPLEVYTDLSAAFIASTKTPLIVGVNIVAPENNVTALEDYTLHMMMFNYLNRKYPTVHRALHAGELTLGMVRPKNLTFHINEAIHIAHAQRIGHGVDIPYESGSMDLIQYMKDSTVVVEINLTSNEFILGVKGQEHPYLIYKKYGVPMIISTDDSGVSRNNLSNQYMLLASRYAPSYAEIKQYVYNSIIHSFLTEEDKQREYKKLDAKFAAFEAIMAKN</sequence>
<dbReference type="SUPFAM" id="SSF51556">
    <property type="entry name" value="Metallo-dependent hydrolases"/>
    <property type="match status" value="1"/>
</dbReference>
<feature type="domain" description="Adenosine deaminase" evidence="7">
    <location>
        <begin position="268"/>
        <end position="461"/>
    </location>
</feature>
<dbReference type="EMBL" id="FPAS01000001">
    <property type="protein sequence ID" value="SFT41598.1"/>
    <property type="molecule type" value="Genomic_DNA"/>
</dbReference>
<reference evidence="8 9" key="1">
    <citation type="submission" date="2016-10" db="EMBL/GenBank/DDBJ databases">
        <authorList>
            <person name="de Groot N.N."/>
        </authorList>
    </citation>
    <scope>NUCLEOTIDE SEQUENCE [LARGE SCALE GENOMIC DNA]</scope>
    <source>
        <strain evidence="8 9">CGMCC 1.7005</strain>
    </source>
</reference>
<dbReference type="EC" id="3.5.4.4" evidence="3"/>
<dbReference type="InterPro" id="IPR001365">
    <property type="entry name" value="A_deaminase_dom"/>
</dbReference>
<evidence type="ECO:0000256" key="5">
    <source>
        <dbReference type="ARBA" id="ARBA00022801"/>
    </source>
</evidence>
<dbReference type="GO" id="GO:0043103">
    <property type="term" value="P:hypoxanthine salvage"/>
    <property type="evidence" value="ECO:0007669"/>
    <property type="project" value="TreeGrafter"/>
</dbReference>
<dbReference type="AlphaFoldDB" id="A0A1I6XT81"/>
<evidence type="ECO:0000256" key="1">
    <source>
        <dbReference type="ARBA" id="ARBA00001947"/>
    </source>
</evidence>
<name>A0A1I6XT81_9FLAO</name>
<dbReference type="InterPro" id="IPR006330">
    <property type="entry name" value="Ado/ade_deaminase"/>
</dbReference>
<accession>A0A1I6XT81</accession>
<dbReference type="OrthoDB" id="105475at2"/>
<keyword evidence="4" id="KW-0479">Metal-binding</keyword>
<organism evidence="8 9">
    <name type="scientific">Lishizhenia tianjinensis</name>
    <dbReference type="NCBI Taxonomy" id="477690"/>
    <lineage>
        <taxon>Bacteria</taxon>
        <taxon>Pseudomonadati</taxon>
        <taxon>Bacteroidota</taxon>
        <taxon>Flavobacteriia</taxon>
        <taxon>Flavobacteriales</taxon>
        <taxon>Crocinitomicaceae</taxon>
        <taxon>Lishizhenia</taxon>
    </lineage>
</organism>
<evidence type="ECO:0000256" key="4">
    <source>
        <dbReference type="ARBA" id="ARBA00022723"/>
    </source>
</evidence>
<evidence type="ECO:0000313" key="8">
    <source>
        <dbReference type="EMBL" id="SFT41598.1"/>
    </source>
</evidence>
<dbReference type="InterPro" id="IPR032466">
    <property type="entry name" value="Metal_Hydrolase"/>
</dbReference>
<dbReference type="GO" id="GO:0046103">
    <property type="term" value="P:inosine biosynthetic process"/>
    <property type="evidence" value="ECO:0007669"/>
    <property type="project" value="TreeGrafter"/>
</dbReference>
<dbReference type="STRING" id="477690.SAMN05216474_0439"/>
<proteinExistence type="inferred from homology"/>
<comment type="cofactor">
    <cofactor evidence="1">
        <name>Zn(2+)</name>
        <dbReference type="ChEBI" id="CHEBI:29105"/>
    </cofactor>
</comment>